<comment type="caution">
    <text evidence="1">The sequence shown here is derived from an EMBL/GenBank/DDBJ whole genome shotgun (WGS) entry which is preliminary data.</text>
</comment>
<name>A0A1Y3E3H6_9BILA</name>
<proteinExistence type="predicted"/>
<organism evidence="1 2">
    <name type="scientific">Trichinella nativa</name>
    <dbReference type="NCBI Taxonomy" id="6335"/>
    <lineage>
        <taxon>Eukaryota</taxon>
        <taxon>Metazoa</taxon>
        <taxon>Ecdysozoa</taxon>
        <taxon>Nematoda</taxon>
        <taxon>Enoplea</taxon>
        <taxon>Dorylaimia</taxon>
        <taxon>Trichinellida</taxon>
        <taxon>Trichinellidae</taxon>
        <taxon>Trichinella</taxon>
    </lineage>
</organism>
<evidence type="ECO:0000313" key="2">
    <source>
        <dbReference type="Proteomes" id="UP000243006"/>
    </source>
</evidence>
<gene>
    <name evidence="1" type="ORF">D917_00897</name>
</gene>
<sequence>MHLHESRQGEKGYRQRETEENVLVVIPALFNGITRLIPTSSNLSINCLLESAFRATACQQISTRFRTKSSNYYIGIKVNDSSKKSSVA</sequence>
<reference evidence="1 2" key="1">
    <citation type="submission" date="2015-04" db="EMBL/GenBank/DDBJ databases">
        <title>Draft genome of the roundworm Trichinella nativa.</title>
        <authorList>
            <person name="Mitreva M."/>
        </authorList>
    </citation>
    <scope>NUCLEOTIDE SEQUENCE [LARGE SCALE GENOMIC DNA]</scope>
    <source>
        <strain evidence="1 2">ISS45</strain>
    </source>
</reference>
<dbReference type="EMBL" id="LVZM01023959">
    <property type="protein sequence ID" value="OUC39615.1"/>
    <property type="molecule type" value="Genomic_DNA"/>
</dbReference>
<dbReference type="AlphaFoldDB" id="A0A1Y3E3H6"/>
<dbReference type="Proteomes" id="UP000243006">
    <property type="component" value="Unassembled WGS sequence"/>
</dbReference>
<protein>
    <submittedName>
        <fullName evidence="1">Uncharacterized protein</fullName>
    </submittedName>
</protein>
<accession>A0A1Y3E3H6</accession>
<evidence type="ECO:0000313" key="1">
    <source>
        <dbReference type="EMBL" id="OUC39615.1"/>
    </source>
</evidence>